<dbReference type="AlphaFoldDB" id="A0A915DBG2"/>
<evidence type="ECO:0000256" key="1">
    <source>
        <dbReference type="ARBA" id="ARBA00004251"/>
    </source>
</evidence>
<dbReference type="Pfam" id="PF08357">
    <property type="entry name" value="SEFIR"/>
    <property type="match status" value="1"/>
</dbReference>
<keyword evidence="8" id="KW-0325">Glycoprotein</keyword>
<dbReference type="InterPro" id="IPR057066">
    <property type="entry name" value="Ig_ILCR1"/>
</dbReference>
<dbReference type="InterPro" id="IPR039465">
    <property type="entry name" value="IL-17_rcpt-like"/>
</dbReference>
<dbReference type="Pfam" id="PF23608">
    <property type="entry name" value="Ig_ILCR1"/>
    <property type="match status" value="1"/>
</dbReference>
<reference evidence="15" key="1">
    <citation type="submission" date="2022-11" db="UniProtKB">
        <authorList>
            <consortium name="WormBaseParasite"/>
        </authorList>
    </citation>
    <scope>IDENTIFICATION</scope>
</reference>
<evidence type="ECO:0000256" key="11">
    <source>
        <dbReference type="SAM" id="SignalP"/>
    </source>
</evidence>
<dbReference type="Gene3D" id="2.60.40.2160">
    <property type="entry name" value="Interleukin-17 receptor A/B, fibronectin-III-like domain 1"/>
    <property type="match status" value="1"/>
</dbReference>
<feature type="region of interest" description="Disordered" evidence="9">
    <location>
        <begin position="717"/>
        <end position="750"/>
    </location>
</feature>
<accession>A0A915DBG2</accession>
<comment type="subcellular location">
    <subcellularLocation>
        <location evidence="1">Cell membrane</location>
        <topology evidence="1">Single-pass type I membrane protein</topology>
    </subcellularLocation>
</comment>
<name>A0A915DBG2_9BILA</name>
<protein>
    <submittedName>
        <fullName evidence="15">SEFIR domain-containing protein</fullName>
    </submittedName>
</protein>
<evidence type="ECO:0000259" key="12">
    <source>
        <dbReference type="Pfam" id="PF08357"/>
    </source>
</evidence>
<organism evidence="14 15">
    <name type="scientific">Ditylenchus dipsaci</name>
    <dbReference type="NCBI Taxonomy" id="166011"/>
    <lineage>
        <taxon>Eukaryota</taxon>
        <taxon>Metazoa</taxon>
        <taxon>Ecdysozoa</taxon>
        <taxon>Nematoda</taxon>
        <taxon>Chromadorea</taxon>
        <taxon>Rhabditida</taxon>
        <taxon>Tylenchina</taxon>
        <taxon>Tylenchomorpha</taxon>
        <taxon>Sphaerularioidea</taxon>
        <taxon>Anguinidae</taxon>
        <taxon>Anguininae</taxon>
        <taxon>Ditylenchus</taxon>
    </lineage>
</organism>
<evidence type="ECO:0000256" key="4">
    <source>
        <dbReference type="ARBA" id="ARBA00022729"/>
    </source>
</evidence>
<proteinExistence type="predicted"/>
<evidence type="ECO:0000313" key="14">
    <source>
        <dbReference type="Proteomes" id="UP000887574"/>
    </source>
</evidence>
<dbReference type="GO" id="GO:0005886">
    <property type="term" value="C:plasma membrane"/>
    <property type="evidence" value="ECO:0007669"/>
    <property type="project" value="UniProtKB-SubCell"/>
</dbReference>
<feature type="domain" description="ILCR1 Ig-like" evidence="13">
    <location>
        <begin position="254"/>
        <end position="377"/>
    </location>
</feature>
<evidence type="ECO:0000256" key="2">
    <source>
        <dbReference type="ARBA" id="ARBA00022475"/>
    </source>
</evidence>
<dbReference type="Gene3D" id="3.40.50.11530">
    <property type="match status" value="1"/>
</dbReference>
<keyword evidence="3 10" id="KW-0812">Transmembrane</keyword>
<feature type="chain" id="PRO_5037506831" evidence="11">
    <location>
        <begin position="31"/>
        <end position="850"/>
    </location>
</feature>
<keyword evidence="4 11" id="KW-0732">Signal</keyword>
<feature type="compositionally biased region" description="Polar residues" evidence="9">
    <location>
        <begin position="730"/>
        <end position="750"/>
    </location>
</feature>
<evidence type="ECO:0000256" key="3">
    <source>
        <dbReference type="ARBA" id="ARBA00022692"/>
    </source>
</evidence>
<dbReference type="WBParaSite" id="jg17665">
    <property type="protein sequence ID" value="jg17665"/>
    <property type="gene ID" value="jg17665"/>
</dbReference>
<evidence type="ECO:0000256" key="7">
    <source>
        <dbReference type="ARBA" id="ARBA00023170"/>
    </source>
</evidence>
<dbReference type="PANTHER" id="PTHR15583">
    <property type="entry name" value="INTERLEUKIN-17 RECEPTOR"/>
    <property type="match status" value="1"/>
</dbReference>
<keyword evidence="5 10" id="KW-1133">Transmembrane helix</keyword>
<dbReference type="Pfam" id="PF25519">
    <property type="entry name" value="ILCR1_N"/>
    <property type="match status" value="1"/>
</dbReference>
<keyword evidence="6 10" id="KW-0472">Membrane</keyword>
<dbReference type="PANTHER" id="PTHR15583:SF20">
    <property type="entry name" value="INTERLEUKIN CYTOKINE RECEPTOR-RELATED PROTEIN 1"/>
    <property type="match status" value="1"/>
</dbReference>
<keyword evidence="2" id="KW-1003">Cell membrane</keyword>
<evidence type="ECO:0000256" key="9">
    <source>
        <dbReference type="SAM" id="MobiDB-lite"/>
    </source>
</evidence>
<feature type="domain" description="SEFIR" evidence="12">
    <location>
        <begin position="501"/>
        <end position="625"/>
    </location>
</feature>
<feature type="compositionally biased region" description="Basic and acidic residues" evidence="9">
    <location>
        <begin position="809"/>
        <end position="822"/>
    </location>
</feature>
<sequence length="850" mass="94539">MSCTRRKPPKWSYWSTVALIFLQLIGTVESATESATKQTGHTNAINFPADSYTHDCSDQHYKDILHCSVHIVDCETDTDELVPKVADGQLAPGEAHDIRIEPFAKALSTSRRQLAAASGVNGSSPAGDLPSNYQLTVDISWQTPPNNSTRKLTAFLLDIQGENGRKQACFLFNVSQSNWTAEAISSSPRLHFSTESVFRFSQHYDVTIYSLPESHSRTRSVHKSFSTPHNPVITPHNGVLLSPNCSQFSHPYASKWTAGFRRIFLHSLARTMQVEFVGAPPQYCFEQYEVRLLDETGLELLYSGIVTIEEMNREVINNSTVFFGEYNFTNLEMDMSYIPSVIPVERAHDGRCLCPVYGIDPYDNKVVCSCIAADYKPVRLTRLDVVQNDCPNCFNATIPPAILKPKEDSSSQWTLLLGMNLLCILFIICIAIAVFLTYRHYHQRGKVARIRFVQEDSGLYRGGAGGLENGNSAITSKIHLDNGVGLSQTPLLIVGPGSSLNILIVYSHDSKEHELAVVALGELLRDVFHMRVTLDCWEADRIECNMLDYLSASVLDADKVIVVNSRNVAGTLDHLFLAQIDMVLQHHSLLSIRFSPSSNQEILPQLQGCLQYVLPTNLTHLVSALVNKNLKQDPRLLGYSPPLHKLQTAIQALEKVYEAQPDWFLSTHHRRAIHPEGISRSQAQPPVSLPVATTGLEGTEELLLPIHSQSVASMLSSTASTSSVQEPVGDSSTSSNQEDQPVRQPSISLQMPQMMLQTMVEHLEEDEDENQHLLELEEAYCLEQQQPADSGVFDNLEEGMTGTEEQEEGLIRQETERRKDNIVVDSSSKPMDTLDSGMISDADLRMVSAT</sequence>
<evidence type="ECO:0000256" key="8">
    <source>
        <dbReference type="ARBA" id="ARBA00023180"/>
    </source>
</evidence>
<dbReference type="GO" id="GO:0030368">
    <property type="term" value="F:interleukin-17 receptor activity"/>
    <property type="evidence" value="ECO:0007669"/>
    <property type="project" value="InterPro"/>
</dbReference>
<keyword evidence="14" id="KW-1185">Reference proteome</keyword>
<keyword evidence="7" id="KW-0675">Receptor</keyword>
<feature type="region of interest" description="Disordered" evidence="9">
    <location>
        <begin position="801"/>
        <end position="850"/>
    </location>
</feature>
<evidence type="ECO:0000256" key="6">
    <source>
        <dbReference type="ARBA" id="ARBA00023136"/>
    </source>
</evidence>
<evidence type="ECO:0000256" key="5">
    <source>
        <dbReference type="ARBA" id="ARBA00022989"/>
    </source>
</evidence>
<evidence type="ECO:0000313" key="15">
    <source>
        <dbReference type="WBParaSite" id="jg17665"/>
    </source>
</evidence>
<feature type="signal peptide" evidence="11">
    <location>
        <begin position="1"/>
        <end position="30"/>
    </location>
</feature>
<dbReference type="InterPro" id="IPR038683">
    <property type="entry name" value="IL17RA/B_FnIII-like_1_sf"/>
</dbReference>
<evidence type="ECO:0000259" key="13">
    <source>
        <dbReference type="Pfam" id="PF23608"/>
    </source>
</evidence>
<evidence type="ECO:0000256" key="10">
    <source>
        <dbReference type="SAM" id="Phobius"/>
    </source>
</evidence>
<feature type="transmembrane region" description="Helical" evidence="10">
    <location>
        <begin position="413"/>
        <end position="436"/>
    </location>
</feature>
<dbReference type="InterPro" id="IPR013568">
    <property type="entry name" value="SEFIR_dom"/>
</dbReference>
<dbReference type="Proteomes" id="UP000887574">
    <property type="component" value="Unplaced"/>
</dbReference>